<sequence length="39" mass="4327">MTIAVIPGRAKHEPGISMTFALFFRYLEIPGLVLPTIPE</sequence>
<accession>A0A1M5N6X1</accession>
<gene>
    <name evidence="1" type="ORF">SAMN05444169_4454</name>
</gene>
<dbReference type="AlphaFoldDB" id="A0A1M5N6X1"/>
<evidence type="ECO:0000313" key="2">
    <source>
        <dbReference type="Proteomes" id="UP000190675"/>
    </source>
</evidence>
<protein>
    <submittedName>
        <fullName evidence="1">Uncharacterized protein</fullName>
    </submittedName>
</protein>
<dbReference type="Proteomes" id="UP000190675">
    <property type="component" value="Chromosome I"/>
</dbReference>
<proteinExistence type="predicted"/>
<reference evidence="1 2" key="1">
    <citation type="submission" date="2016-11" db="EMBL/GenBank/DDBJ databases">
        <authorList>
            <person name="Jaros S."/>
            <person name="Januszkiewicz K."/>
            <person name="Wedrychowicz H."/>
        </authorList>
    </citation>
    <scope>NUCLEOTIDE SEQUENCE [LARGE SCALE GENOMIC DNA]</scope>
    <source>
        <strain evidence="1 2">GAS242</strain>
    </source>
</reference>
<name>A0A1M5N6X1_9BRAD</name>
<evidence type="ECO:0000313" key="1">
    <source>
        <dbReference type="EMBL" id="SHG85320.1"/>
    </source>
</evidence>
<dbReference type="EMBL" id="LT670818">
    <property type="protein sequence ID" value="SHG85320.1"/>
    <property type="molecule type" value="Genomic_DNA"/>
</dbReference>
<organism evidence="1 2">
    <name type="scientific">Bradyrhizobium erythrophlei</name>
    <dbReference type="NCBI Taxonomy" id="1437360"/>
    <lineage>
        <taxon>Bacteria</taxon>
        <taxon>Pseudomonadati</taxon>
        <taxon>Pseudomonadota</taxon>
        <taxon>Alphaproteobacteria</taxon>
        <taxon>Hyphomicrobiales</taxon>
        <taxon>Nitrobacteraceae</taxon>
        <taxon>Bradyrhizobium</taxon>
    </lineage>
</organism>